<reference evidence="3" key="1">
    <citation type="submission" date="2020-12" db="UniProtKB">
        <authorList>
            <consortium name="WormBaseParasite"/>
        </authorList>
    </citation>
    <scope>IDENTIFICATION</scope>
    <source>
        <strain evidence="3">MHco3</strain>
    </source>
</reference>
<accession>A0A7I4YZU3</accession>
<keyword evidence="1" id="KW-1133">Transmembrane helix</keyword>
<evidence type="ECO:0000313" key="3">
    <source>
        <dbReference type="WBParaSite" id="HCON_00157720-00001"/>
    </source>
</evidence>
<name>A0A7I4YZU3_HAECO</name>
<organism evidence="2 3">
    <name type="scientific">Haemonchus contortus</name>
    <name type="common">Barber pole worm</name>
    <dbReference type="NCBI Taxonomy" id="6289"/>
    <lineage>
        <taxon>Eukaryota</taxon>
        <taxon>Metazoa</taxon>
        <taxon>Ecdysozoa</taxon>
        <taxon>Nematoda</taxon>
        <taxon>Chromadorea</taxon>
        <taxon>Rhabditida</taxon>
        <taxon>Rhabditina</taxon>
        <taxon>Rhabditomorpha</taxon>
        <taxon>Strongyloidea</taxon>
        <taxon>Trichostrongylidae</taxon>
        <taxon>Haemonchus</taxon>
    </lineage>
</organism>
<evidence type="ECO:0000313" key="2">
    <source>
        <dbReference type="Proteomes" id="UP000025227"/>
    </source>
</evidence>
<feature type="transmembrane region" description="Helical" evidence="1">
    <location>
        <begin position="49"/>
        <end position="71"/>
    </location>
</feature>
<keyword evidence="1" id="KW-0472">Membrane</keyword>
<keyword evidence="1" id="KW-0812">Transmembrane</keyword>
<proteinExistence type="predicted"/>
<protein>
    <submittedName>
        <fullName evidence="3">Glyco_transf_41 domain-containing protein</fullName>
    </submittedName>
</protein>
<dbReference type="Proteomes" id="UP000025227">
    <property type="component" value="Unplaced"/>
</dbReference>
<dbReference type="AlphaFoldDB" id="A0A7I4YZU3"/>
<sequence>STQCFPGILSYFCSSSSRLLWLVIRVRASTVISIRSAKTEAVVKKNVKITTIITTTTMIMIISISTMTIAMNMGMGIHISMAKVADPRIRKIRFVYSAEQEHHPQGLQRMINYAI</sequence>
<keyword evidence="2" id="KW-1185">Reference proteome</keyword>
<evidence type="ECO:0000256" key="1">
    <source>
        <dbReference type="SAM" id="Phobius"/>
    </source>
</evidence>
<dbReference type="WBParaSite" id="HCON_00157720-00001">
    <property type="protein sequence ID" value="HCON_00157720-00001"/>
    <property type="gene ID" value="HCON_00157720"/>
</dbReference>